<evidence type="ECO:0000313" key="2">
    <source>
        <dbReference type="Proteomes" id="UP000185557"/>
    </source>
</evidence>
<dbReference type="STRING" id="549789.NIES30_03895"/>
<dbReference type="Gene3D" id="3.40.50.300">
    <property type="entry name" value="P-loop containing nucleotide triphosphate hydrolases"/>
    <property type="match status" value="1"/>
</dbReference>
<organism evidence="1 2">
    <name type="scientific">Phormidium tenue NIES-30</name>
    <dbReference type="NCBI Taxonomy" id="549789"/>
    <lineage>
        <taxon>Bacteria</taxon>
        <taxon>Bacillati</taxon>
        <taxon>Cyanobacteriota</taxon>
        <taxon>Cyanophyceae</taxon>
        <taxon>Oscillatoriophycideae</taxon>
        <taxon>Oscillatoriales</taxon>
        <taxon>Oscillatoriaceae</taxon>
        <taxon>Phormidium</taxon>
    </lineage>
</organism>
<dbReference type="OrthoDB" id="477505at2"/>
<dbReference type="RefSeq" id="WP_073607105.1">
    <property type="nucleotide sequence ID" value="NZ_MRCG01000002.1"/>
</dbReference>
<evidence type="ECO:0000313" key="1">
    <source>
        <dbReference type="EMBL" id="OKH49866.1"/>
    </source>
</evidence>
<dbReference type="AlphaFoldDB" id="A0A1U7J8N5"/>
<protein>
    <submittedName>
        <fullName evidence="1">Pilus assembly protein PilB</fullName>
    </submittedName>
</protein>
<dbReference type="SUPFAM" id="SSF52540">
    <property type="entry name" value="P-loop containing nucleoside triphosphate hydrolases"/>
    <property type="match status" value="1"/>
</dbReference>
<reference evidence="1 2" key="1">
    <citation type="submission" date="2016-11" db="EMBL/GenBank/DDBJ databases">
        <title>Draft Genome Sequences of Nine Cyanobacterial Strains from Diverse Habitats.</title>
        <authorList>
            <person name="Zhu T."/>
            <person name="Hou S."/>
            <person name="Lu X."/>
            <person name="Hess W.R."/>
        </authorList>
    </citation>
    <scope>NUCLEOTIDE SEQUENCE [LARGE SCALE GENOMIC DNA]</scope>
    <source>
        <strain evidence="1 2">NIES-30</strain>
    </source>
</reference>
<keyword evidence="2" id="KW-1185">Reference proteome</keyword>
<dbReference type="InterPro" id="IPR027417">
    <property type="entry name" value="P-loop_NTPase"/>
</dbReference>
<dbReference type="Proteomes" id="UP000185557">
    <property type="component" value="Unassembled WGS sequence"/>
</dbReference>
<dbReference type="EMBL" id="MRCG01000002">
    <property type="protein sequence ID" value="OKH49866.1"/>
    <property type="molecule type" value="Genomic_DNA"/>
</dbReference>
<sequence>MPSDFEILRSIYNAFDPFEPLLPGDPVYVNCSAVRGEENILVDVGRQITYSDRITHQLYTGHRGAGKSTELLRLKEALEQDGYRVVYFAAEEADIDPEDAQYTDILLACTRNLLADLQGDQKPIQQWLKSRKTELVDAMQSEVGFDSIDAEVPFSKLTTTLKVSPTARAQIRKIVEPHTPSLIEALNTFIKEAIAQTPQRTTHKLVLIVDSLDRIPSILRENEPSNHEQIFVDRSEQLKMLDCHIIYTVPISLVYSGRAPDLRDIYDAEIQVLPMVMVRDQAGQVCEPGLAIMRELVRQRVFHAESVSPEAQLVGDIFDDGETLDQLCLMSGGHMRNLMLMAQEAIKQTTALPIGKKAVRLAITKARNTYRNAVYDNQWGLLAKVWHIKDILNDEAYRDLLFNRCILEYRYIDDAGEIVCWRDVHPLLRSVKEFQSALDKLET</sequence>
<proteinExistence type="predicted"/>
<comment type="caution">
    <text evidence="1">The sequence shown here is derived from an EMBL/GenBank/DDBJ whole genome shotgun (WGS) entry which is preliminary data.</text>
</comment>
<gene>
    <name evidence="1" type="ORF">NIES30_03895</name>
</gene>
<name>A0A1U7J8N5_9CYAN</name>
<accession>A0A1U7J8N5</accession>